<feature type="domain" description="DNA-directed RNA polymerase beta subunit external 1" evidence="14">
    <location>
        <begin position="617"/>
        <end position="682"/>
    </location>
</feature>
<dbReference type="Gene3D" id="3.90.1100.10">
    <property type="match status" value="3"/>
</dbReference>
<evidence type="ECO:0000256" key="7">
    <source>
        <dbReference type="RuleBase" id="RU000434"/>
    </source>
</evidence>
<evidence type="ECO:0000256" key="8">
    <source>
        <dbReference type="RuleBase" id="RU363031"/>
    </source>
</evidence>
<name>A0A1I2JE43_9GAMM</name>
<comment type="subunit">
    <text evidence="6 8">The RNAP catalytic core consists of 2 alpha, 1 beta, 1 beta' and 1 omega subunit. When a sigma factor is associated with the core the holoenzyme is formed, which can initiate transcription.</text>
</comment>
<dbReference type="Pfam" id="PF10385">
    <property type="entry name" value="RNA_pol_Rpb2_45"/>
    <property type="match status" value="1"/>
</dbReference>
<evidence type="ECO:0000256" key="2">
    <source>
        <dbReference type="ARBA" id="ARBA00022679"/>
    </source>
</evidence>
<dbReference type="InterPro" id="IPR007641">
    <property type="entry name" value="RNA_pol_Rpb2_7"/>
</dbReference>
<dbReference type="InterPro" id="IPR010243">
    <property type="entry name" value="RNA_pol_bsu_bac"/>
</dbReference>
<dbReference type="InterPro" id="IPR015712">
    <property type="entry name" value="DNA-dir_RNA_pol_su2"/>
</dbReference>
<dbReference type="CDD" id="cd00653">
    <property type="entry name" value="RNA_pol_B_RPB2"/>
    <property type="match status" value="1"/>
</dbReference>
<evidence type="ECO:0000256" key="1">
    <source>
        <dbReference type="ARBA" id="ARBA00022478"/>
    </source>
</evidence>
<dbReference type="InterPro" id="IPR014724">
    <property type="entry name" value="RNA_pol_RPB2_OB-fold"/>
</dbReference>
<dbReference type="Pfam" id="PF04561">
    <property type="entry name" value="RNA_pol_Rpb2_2"/>
    <property type="match status" value="1"/>
</dbReference>
<organism evidence="15 16">
    <name type="scientific">Fontimonas thermophila</name>
    <dbReference type="NCBI Taxonomy" id="1076937"/>
    <lineage>
        <taxon>Bacteria</taxon>
        <taxon>Pseudomonadati</taxon>
        <taxon>Pseudomonadota</taxon>
        <taxon>Gammaproteobacteria</taxon>
        <taxon>Nevskiales</taxon>
        <taxon>Nevskiaceae</taxon>
        <taxon>Fontimonas</taxon>
    </lineage>
</organism>
<keyword evidence="1 6" id="KW-0240">DNA-directed RNA polymerase</keyword>
<dbReference type="Pfam" id="PF00562">
    <property type="entry name" value="RNA_pol_Rpb2_6"/>
    <property type="match status" value="1"/>
</dbReference>
<gene>
    <name evidence="6" type="primary">rpoB</name>
    <name evidence="15" type="ORF">SAMN04488120_1079</name>
</gene>
<dbReference type="STRING" id="1076937.SAMN04488120_1079"/>
<dbReference type="Gene3D" id="3.90.1110.10">
    <property type="entry name" value="RNA polymerase Rpb2, domain 2"/>
    <property type="match status" value="1"/>
</dbReference>
<sequence length="1382" mass="155107">MAYSFTEKKRIRKDFSKLKETLEIPYLLATQIESYRQFLQADVQPSKRRDTGLQASFKSVFPMEAYNGSARLEFVKYRFDEPPFDEKECRVRGMTYAAPLKVTVRLVIFDRESKEKRVKDVREQEVYLGEMPLMTEHGTFIINGTERVVVSQLHRSPGVFFDHDKGKTHSSGKLLYSARIIPYRGSWLDFEFDPKDNLFARIDRRRKLPVTILLRALGYTNEQMLALFHEQNVFRLEDEGASLELIPERLKGEKAQFDITDGKKVLVEQGKLITARHIKLIADAGLKRLHVPDSYLEGKIIARDLVSKDGEVIVTANTEMTANLLAKLRECGIKEIPTLYVNDVDKGPYISTTLNIDPTKTRLEALVEIYRMMRPGEPPTKDAAEALFHGLFFSPEKYDLSAVGRMKFNRRLRRDTVEGPGVVYDGELFSRLTDDFSKDLFAKYGKEYSDIVDVIREIIAIRNGEQQTDDIDHLGNRRIRAVGEMTENVFRTGLVRVERAVRERLALAEAENLTPQDLINAKPVSAAIKEFFGSSQLSQFMDQNNPLSEVTHKRRVSALGPGGLTRERAGFEVRDVHPTHYGRVCPIETPEGPNIGLINSLACYARTNEYGFLETPYRKVVDGRVTDEVEYLSAIEEGRYVIAQANSELDAKGRFKQELVSVRFQNEFTMMTPDKVQYMDVSPRQIVSVAAALIPFLEHDDANRALMGSNMQRQAVPTLRSEKPLVGTGIERRVAVDSGNAIQAKRGGVVEKVDAARIVVRVNDDETVPGEAGVDIYNLVKYVRSNQNTCINQRPIVKPGDKIARGDVIADGPSTDLGELALGQNVLVAFMPWNGYNFEDSILISERVVEEDRFTTIHIEELTCVARETKLGPEEITADIPNVNEAALRKLDESGIVYIGAEVKAGDLLVGKVTPKGETQLTPEEKLLRAIFGEKASDVKDTSLRVPAGMDGTVIDVRVFTREGVKKDKRALAIEEAELAAVRKDLADQQRIFEDDIYDRLRKLLLGKIADGGPNKLKKGSKIDAAYLESIEREKWFEIRLADDAAQSQLEAANKQLKDMRTEFDKRFEDKKRKIQSGDELSPGVLKMVKVYLAVKRRIQPGDKMAGRHGNKGVISQIVPVEDMPHLEDGTPVDIVLNPLGVPSRMNIGQLLEVHLGWAAKGIGRKIDEMLRQQRAVAELRKFLDKVYNKTGKGVASVALDELTDEEIVNLAKNLTDGLPVATPVFDGATEDEIKELLELAGLPRSGQAQLIDGRTGEPFARPVTVGYMYMLKLNHLVDDKMHARSTGPYSLVTQQPLGGKAQFGGQRFGEMEVWALEAYGAAYTLQEMLTVKSDDTNGRTRMYKAIVDGDHRMVAGMPESFNVLVKEIRSIGLNIELEQNQ</sequence>
<dbReference type="GO" id="GO:0032549">
    <property type="term" value="F:ribonucleoside binding"/>
    <property type="evidence" value="ECO:0007669"/>
    <property type="project" value="InterPro"/>
</dbReference>
<keyword evidence="16" id="KW-1185">Reference proteome</keyword>
<evidence type="ECO:0000259" key="11">
    <source>
        <dbReference type="Pfam" id="PF04561"/>
    </source>
</evidence>
<dbReference type="Gene3D" id="3.90.1800.10">
    <property type="entry name" value="RNA polymerase alpha subunit dimerisation domain"/>
    <property type="match status" value="1"/>
</dbReference>
<dbReference type="SUPFAM" id="SSF64484">
    <property type="entry name" value="beta and beta-prime subunits of DNA dependent RNA-polymerase"/>
    <property type="match status" value="1"/>
</dbReference>
<feature type="domain" description="RNA polymerase Rpb2" evidence="13">
    <location>
        <begin position="539"/>
        <end position="606"/>
    </location>
</feature>
<evidence type="ECO:0000259" key="13">
    <source>
        <dbReference type="Pfam" id="PF04565"/>
    </source>
</evidence>
<accession>A0A1I2JE43</accession>
<dbReference type="NCBIfam" id="TIGR02013">
    <property type="entry name" value="rpoB"/>
    <property type="match status" value="1"/>
</dbReference>
<dbReference type="Pfam" id="PF04565">
    <property type="entry name" value="RNA_pol_Rpb2_3"/>
    <property type="match status" value="1"/>
</dbReference>
<reference evidence="15 16" key="1">
    <citation type="submission" date="2016-10" db="EMBL/GenBank/DDBJ databases">
        <authorList>
            <person name="de Groot N.N."/>
        </authorList>
    </citation>
    <scope>NUCLEOTIDE SEQUENCE [LARGE SCALE GENOMIC DNA]</scope>
    <source>
        <strain evidence="15 16">DSM 23609</strain>
    </source>
</reference>
<dbReference type="Gene3D" id="6.10.140.1670">
    <property type="match status" value="1"/>
</dbReference>
<dbReference type="InterPro" id="IPR007121">
    <property type="entry name" value="RNA_pol_bsu_CS"/>
</dbReference>
<dbReference type="NCBIfam" id="NF001616">
    <property type="entry name" value="PRK00405.1"/>
    <property type="match status" value="1"/>
</dbReference>
<evidence type="ECO:0000256" key="3">
    <source>
        <dbReference type="ARBA" id="ARBA00022695"/>
    </source>
</evidence>
<dbReference type="FunFam" id="3.90.1110.10:FF:000001">
    <property type="entry name" value="DNA-directed RNA polymerase subunit beta"/>
    <property type="match status" value="1"/>
</dbReference>
<dbReference type="GO" id="GO:0000428">
    <property type="term" value="C:DNA-directed RNA polymerase complex"/>
    <property type="evidence" value="ECO:0007669"/>
    <property type="project" value="UniProtKB-KW"/>
</dbReference>
<dbReference type="PROSITE" id="PS01166">
    <property type="entry name" value="RNA_POL_BETA"/>
    <property type="match status" value="1"/>
</dbReference>
<dbReference type="EMBL" id="FOOC01000007">
    <property type="protein sequence ID" value="SFF52559.1"/>
    <property type="molecule type" value="Genomic_DNA"/>
</dbReference>
<keyword evidence="4 6" id="KW-0804">Transcription</keyword>
<evidence type="ECO:0000313" key="16">
    <source>
        <dbReference type="Proteomes" id="UP000199771"/>
    </source>
</evidence>
<dbReference type="InterPro" id="IPR037033">
    <property type="entry name" value="DNA-dir_RNAP_su2_hyb_sf"/>
</dbReference>
<evidence type="ECO:0000259" key="12">
    <source>
        <dbReference type="Pfam" id="PF04563"/>
    </source>
</evidence>
<comment type="catalytic activity">
    <reaction evidence="5 6 8">
        <text>RNA(n) + a ribonucleoside 5'-triphosphate = RNA(n+1) + diphosphate</text>
        <dbReference type="Rhea" id="RHEA:21248"/>
        <dbReference type="Rhea" id="RHEA-COMP:14527"/>
        <dbReference type="Rhea" id="RHEA-COMP:17342"/>
        <dbReference type="ChEBI" id="CHEBI:33019"/>
        <dbReference type="ChEBI" id="CHEBI:61557"/>
        <dbReference type="ChEBI" id="CHEBI:140395"/>
        <dbReference type="EC" id="2.7.7.6"/>
    </reaction>
</comment>
<dbReference type="EC" id="2.7.7.6" evidence="6 8"/>
<comment type="function">
    <text evidence="6 8">DNA-dependent RNA polymerase catalyzes the transcription of DNA into RNA using the four ribonucleoside triphosphates as substrates.</text>
</comment>
<dbReference type="GO" id="GO:0006351">
    <property type="term" value="P:DNA-templated transcription"/>
    <property type="evidence" value="ECO:0007669"/>
    <property type="project" value="UniProtKB-UniRule"/>
</dbReference>
<dbReference type="InterPro" id="IPR019462">
    <property type="entry name" value="DNA-dir_RNA_pol_bsu_external_1"/>
</dbReference>
<feature type="domain" description="RNA polymerase beta subunit protrusion" evidence="12">
    <location>
        <begin position="27"/>
        <end position="525"/>
    </location>
</feature>
<dbReference type="Gene3D" id="2.40.270.10">
    <property type="entry name" value="DNA-directed RNA polymerase, subunit 2, domain 6"/>
    <property type="match status" value="1"/>
</dbReference>
<dbReference type="Pfam" id="PF04563">
    <property type="entry name" value="RNA_pol_Rpb2_1"/>
    <property type="match status" value="1"/>
</dbReference>
<dbReference type="RefSeq" id="WP_091533674.1">
    <property type="nucleotide sequence ID" value="NZ_FOOC01000007.1"/>
</dbReference>
<evidence type="ECO:0000259" key="9">
    <source>
        <dbReference type="Pfam" id="PF00562"/>
    </source>
</evidence>
<dbReference type="OrthoDB" id="9803954at2"/>
<dbReference type="GO" id="GO:0003677">
    <property type="term" value="F:DNA binding"/>
    <property type="evidence" value="ECO:0007669"/>
    <property type="project" value="UniProtKB-UniRule"/>
</dbReference>
<evidence type="ECO:0000259" key="10">
    <source>
        <dbReference type="Pfam" id="PF04560"/>
    </source>
</evidence>
<feature type="domain" description="RNA polymerase Rpb2" evidence="10">
    <location>
        <begin position="1305"/>
        <end position="1379"/>
    </location>
</feature>
<protein>
    <recommendedName>
        <fullName evidence="6 8">DNA-directed RNA polymerase subunit beta</fullName>
        <shortName evidence="6">RNAP subunit beta</shortName>
        <ecNumber evidence="6 8">2.7.7.6</ecNumber>
    </recommendedName>
    <alternativeName>
        <fullName evidence="6">RNA polymerase subunit beta</fullName>
    </alternativeName>
    <alternativeName>
        <fullName evidence="6">Transcriptase subunit beta</fullName>
    </alternativeName>
</protein>
<keyword evidence="2 6" id="KW-0808">Transferase</keyword>
<dbReference type="InterPro" id="IPR007120">
    <property type="entry name" value="DNA-dir_RNAP_su2_dom"/>
</dbReference>
<dbReference type="Proteomes" id="UP000199771">
    <property type="component" value="Unassembled WGS sequence"/>
</dbReference>
<keyword evidence="3 6" id="KW-0548">Nucleotidyltransferase</keyword>
<evidence type="ECO:0000256" key="4">
    <source>
        <dbReference type="ARBA" id="ARBA00023163"/>
    </source>
</evidence>
<dbReference type="PANTHER" id="PTHR20856">
    <property type="entry name" value="DNA-DIRECTED RNA POLYMERASE I SUBUNIT 2"/>
    <property type="match status" value="1"/>
</dbReference>
<dbReference type="Gene3D" id="2.40.50.100">
    <property type="match status" value="1"/>
</dbReference>
<feature type="domain" description="RNA polymerase Rpb2" evidence="11">
    <location>
        <begin position="155"/>
        <end position="276"/>
    </location>
</feature>
<feature type="domain" description="DNA-directed RNA polymerase subunit 2 hybrid-binding" evidence="9">
    <location>
        <begin position="744"/>
        <end position="1303"/>
    </location>
</feature>
<comment type="similarity">
    <text evidence="6 7">Belongs to the RNA polymerase beta chain family.</text>
</comment>
<evidence type="ECO:0000313" key="15">
    <source>
        <dbReference type="EMBL" id="SFF52559.1"/>
    </source>
</evidence>
<dbReference type="FunFam" id="2.40.50.100:FF:000006">
    <property type="entry name" value="DNA-directed RNA polymerase subunit beta"/>
    <property type="match status" value="1"/>
</dbReference>
<dbReference type="FunFam" id="2.40.50.150:FF:000001">
    <property type="entry name" value="DNA-directed RNA polymerase subunit beta"/>
    <property type="match status" value="1"/>
</dbReference>
<dbReference type="InterPro" id="IPR007644">
    <property type="entry name" value="RNA_pol_bsu_protrusion"/>
</dbReference>
<dbReference type="HAMAP" id="MF_01321">
    <property type="entry name" value="RNApol_bact_RpoB"/>
    <property type="match status" value="1"/>
</dbReference>
<dbReference type="GO" id="GO:0003899">
    <property type="term" value="F:DNA-directed RNA polymerase activity"/>
    <property type="evidence" value="ECO:0007669"/>
    <property type="project" value="UniProtKB-UniRule"/>
</dbReference>
<dbReference type="Gene3D" id="2.40.50.150">
    <property type="match status" value="1"/>
</dbReference>
<dbReference type="InterPro" id="IPR037034">
    <property type="entry name" value="RNA_pol_Rpb2_2_sf"/>
</dbReference>
<dbReference type="InterPro" id="IPR007645">
    <property type="entry name" value="RNA_pol_Rpb2_3"/>
</dbReference>
<dbReference type="FunFam" id="3.90.1800.10:FF:000001">
    <property type="entry name" value="DNA-directed RNA polymerase subunit beta"/>
    <property type="match status" value="1"/>
</dbReference>
<dbReference type="Pfam" id="PF04560">
    <property type="entry name" value="RNA_pol_Rpb2_7"/>
    <property type="match status" value="1"/>
</dbReference>
<evidence type="ECO:0000259" key="14">
    <source>
        <dbReference type="Pfam" id="PF10385"/>
    </source>
</evidence>
<dbReference type="InterPro" id="IPR007642">
    <property type="entry name" value="RNA_pol_Rpb2_2"/>
</dbReference>
<evidence type="ECO:0000256" key="6">
    <source>
        <dbReference type="HAMAP-Rule" id="MF_01321"/>
    </source>
</evidence>
<evidence type="ECO:0000256" key="5">
    <source>
        <dbReference type="ARBA" id="ARBA00048552"/>
    </source>
</evidence>
<proteinExistence type="inferred from homology"/>